<name>A0A485BDK2_KLUCR</name>
<keyword evidence="3" id="KW-1185">Reference proteome</keyword>
<evidence type="ECO:0000256" key="1">
    <source>
        <dbReference type="SAM" id="Phobius"/>
    </source>
</evidence>
<sequence>MFSRREKKSYFFARSKEATISALARFSVVPTVNFNPFACFEVFVVLEEVGDLRFQQVRQVVHIFDVIVFFCSVWCAVPQTSFRIFNRIRRSFSARQLDGSE</sequence>
<dbReference type="EMBL" id="CAADJD010000021">
    <property type="protein sequence ID" value="VFS70343.1"/>
    <property type="molecule type" value="Genomic_DNA"/>
</dbReference>
<organism evidence="2 3">
    <name type="scientific">Kluyvera cryocrescens</name>
    <name type="common">Kluyvera citrophila</name>
    <dbReference type="NCBI Taxonomy" id="580"/>
    <lineage>
        <taxon>Bacteria</taxon>
        <taxon>Pseudomonadati</taxon>
        <taxon>Pseudomonadota</taxon>
        <taxon>Gammaproteobacteria</taxon>
        <taxon>Enterobacterales</taxon>
        <taxon>Enterobacteriaceae</taxon>
        <taxon>Kluyvera</taxon>
    </lineage>
</organism>
<gene>
    <name evidence="2" type="ORF">NCTC12993_04356</name>
</gene>
<keyword evidence="1" id="KW-0812">Transmembrane</keyword>
<dbReference type="Proteomes" id="UP000401081">
    <property type="component" value="Unassembled WGS sequence"/>
</dbReference>
<protein>
    <submittedName>
        <fullName evidence="2">Uncharacterized protein</fullName>
    </submittedName>
</protein>
<accession>A0A485BDK2</accession>
<keyword evidence="1" id="KW-1133">Transmembrane helix</keyword>
<keyword evidence="1" id="KW-0472">Membrane</keyword>
<dbReference type="AlphaFoldDB" id="A0A485BDK2"/>
<proteinExistence type="predicted"/>
<evidence type="ECO:0000313" key="2">
    <source>
        <dbReference type="EMBL" id="VFS70343.1"/>
    </source>
</evidence>
<reference evidence="2 3" key="1">
    <citation type="submission" date="2019-03" db="EMBL/GenBank/DDBJ databases">
        <authorList>
            <consortium name="Pathogen Informatics"/>
        </authorList>
    </citation>
    <scope>NUCLEOTIDE SEQUENCE [LARGE SCALE GENOMIC DNA]</scope>
    <source>
        <strain evidence="2 3">NCTC12993</strain>
    </source>
</reference>
<evidence type="ECO:0000313" key="3">
    <source>
        <dbReference type="Proteomes" id="UP000401081"/>
    </source>
</evidence>
<feature type="transmembrane region" description="Helical" evidence="1">
    <location>
        <begin position="66"/>
        <end position="85"/>
    </location>
</feature>